<dbReference type="PANTHER" id="PTHR21262:SF31">
    <property type="entry name" value="GTP PYROPHOSPHOKINASE"/>
    <property type="match status" value="1"/>
</dbReference>
<feature type="domain" description="HD/PDEase" evidence="1">
    <location>
        <begin position="41"/>
        <end position="150"/>
    </location>
</feature>
<sequence length="216" mass="25368">KLTLEEYLAVDRSKMEKDDRREILDALAWMVRLHRGQMRQSGEPYHTHPLEVAHLMEKVIEEGRLDTTLILVALLHDIMEECDVFFEQINGAFGWDVAWLVDCLSKKESQTDEGYFQQIREGIKDDWRVLFLKLADNIHNLETLSFLILEKQLAFVKESREAYLPMARQFKPQVPQRYHALLDDWLRKIEELVARPFAPPRPCLVLLEGETPTIIL</sequence>
<evidence type="ECO:0000259" key="1">
    <source>
        <dbReference type="SMART" id="SM00471"/>
    </source>
</evidence>
<reference evidence="2 3" key="1">
    <citation type="submission" date="2017-09" db="EMBL/GenBank/DDBJ databases">
        <title>Depth-based differentiation of microbial function through sediment-hosted aquifers and enrichment of novel symbionts in the deep terrestrial subsurface.</title>
        <authorList>
            <person name="Probst A.J."/>
            <person name="Ladd B."/>
            <person name="Jarett J.K."/>
            <person name="Geller-Mcgrath D.E."/>
            <person name="Sieber C.M."/>
            <person name="Emerson J.B."/>
            <person name="Anantharaman K."/>
            <person name="Thomas B.C."/>
            <person name="Malmstrom R."/>
            <person name="Stieglmeier M."/>
            <person name="Klingl A."/>
            <person name="Woyke T."/>
            <person name="Ryan C.M."/>
            <person name="Banfield J.F."/>
        </authorList>
    </citation>
    <scope>NUCLEOTIDE SEQUENCE [LARGE SCALE GENOMIC DNA]</scope>
    <source>
        <strain evidence="2">CG23_combo_of_CG06-09_8_20_14_all_40_13</strain>
    </source>
</reference>
<evidence type="ECO:0000313" key="3">
    <source>
        <dbReference type="Proteomes" id="UP000231567"/>
    </source>
</evidence>
<gene>
    <name evidence="2" type="ORF">COX39_00035</name>
</gene>
<feature type="non-terminal residue" evidence="2">
    <location>
        <position position="1"/>
    </location>
</feature>
<evidence type="ECO:0000313" key="2">
    <source>
        <dbReference type="EMBL" id="PIP21958.1"/>
    </source>
</evidence>
<name>A0A2G9YRT7_9BACT</name>
<dbReference type="Gene3D" id="1.10.3210.10">
    <property type="entry name" value="Hypothetical protein af1432"/>
    <property type="match status" value="1"/>
</dbReference>
<dbReference type="Proteomes" id="UP000231567">
    <property type="component" value="Unassembled WGS sequence"/>
</dbReference>
<organism evidence="2 3">
    <name type="scientific">Candidatus Nealsonbacteria bacterium CG23_combo_of_CG06-09_8_20_14_all_40_13</name>
    <dbReference type="NCBI Taxonomy" id="1974724"/>
    <lineage>
        <taxon>Bacteria</taxon>
        <taxon>Candidatus Nealsoniibacteriota</taxon>
    </lineage>
</organism>
<proteinExistence type="predicted"/>
<dbReference type="GO" id="GO:0005886">
    <property type="term" value="C:plasma membrane"/>
    <property type="evidence" value="ECO:0007669"/>
    <property type="project" value="TreeGrafter"/>
</dbReference>
<dbReference type="PANTHER" id="PTHR21262">
    <property type="entry name" value="GUANOSINE-3',5'-BIS DIPHOSPHATE 3'-PYROPHOSPHOHYDROLASE"/>
    <property type="match status" value="1"/>
</dbReference>
<comment type="caution">
    <text evidence="2">The sequence shown here is derived from an EMBL/GenBank/DDBJ whole genome shotgun (WGS) entry which is preliminary data.</text>
</comment>
<dbReference type="SUPFAM" id="SSF109604">
    <property type="entry name" value="HD-domain/PDEase-like"/>
    <property type="match status" value="1"/>
</dbReference>
<accession>A0A2G9YRT7</accession>
<protein>
    <recommendedName>
        <fullName evidence="1">HD/PDEase domain-containing protein</fullName>
    </recommendedName>
</protein>
<dbReference type="EMBL" id="PCRM01000002">
    <property type="protein sequence ID" value="PIP21958.1"/>
    <property type="molecule type" value="Genomic_DNA"/>
</dbReference>
<dbReference type="AlphaFoldDB" id="A0A2G9YRT7"/>
<dbReference type="SMART" id="SM00471">
    <property type="entry name" value="HDc"/>
    <property type="match status" value="1"/>
</dbReference>
<dbReference type="InterPro" id="IPR003607">
    <property type="entry name" value="HD/PDEase_dom"/>
</dbReference>
<dbReference type="Pfam" id="PF13328">
    <property type="entry name" value="HD_4"/>
    <property type="match status" value="1"/>
</dbReference>